<evidence type="ECO:0000313" key="1">
    <source>
        <dbReference type="EMBL" id="KAJ3526468.1"/>
    </source>
</evidence>
<reference evidence="1" key="1">
    <citation type="submission" date="2022-08" db="EMBL/GenBank/DDBJ databases">
        <title>Genome Sequence of Fusarium decemcellulare.</title>
        <authorList>
            <person name="Buettner E."/>
        </authorList>
    </citation>
    <scope>NUCLEOTIDE SEQUENCE</scope>
    <source>
        <strain evidence="1">Babe19</strain>
    </source>
</reference>
<sequence length="178" mass="21166">MYVGRDMWDEFLGLMEGDWRDRNSQRRMWKSIKNLALPAFTAYYSISNLAYVLRWAKNLQNIYVIWDKLPKKRQVTRMRRPEPGEEDAGPEFFKANADIQPRWDISSYPDIDDTVRMVHEDPDTGREFVEEADLEEWVFDMDGVWMTTELEPRLVDDEGELKIPRVNVKVREVGPEFT</sequence>
<comment type="caution">
    <text evidence="1">The sequence shown here is derived from an EMBL/GenBank/DDBJ whole genome shotgun (WGS) entry which is preliminary data.</text>
</comment>
<keyword evidence="2" id="KW-1185">Reference proteome</keyword>
<name>A0ACC1RV82_9HYPO</name>
<evidence type="ECO:0000313" key="2">
    <source>
        <dbReference type="Proteomes" id="UP001148629"/>
    </source>
</evidence>
<protein>
    <submittedName>
        <fullName evidence="1">Uncharacterized protein</fullName>
    </submittedName>
</protein>
<dbReference type="EMBL" id="JANRMS010001725">
    <property type="protein sequence ID" value="KAJ3526468.1"/>
    <property type="molecule type" value="Genomic_DNA"/>
</dbReference>
<proteinExistence type="predicted"/>
<gene>
    <name evidence="1" type="ORF">NM208_g11176</name>
</gene>
<organism evidence="1 2">
    <name type="scientific">Fusarium decemcellulare</name>
    <dbReference type="NCBI Taxonomy" id="57161"/>
    <lineage>
        <taxon>Eukaryota</taxon>
        <taxon>Fungi</taxon>
        <taxon>Dikarya</taxon>
        <taxon>Ascomycota</taxon>
        <taxon>Pezizomycotina</taxon>
        <taxon>Sordariomycetes</taxon>
        <taxon>Hypocreomycetidae</taxon>
        <taxon>Hypocreales</taxon>
        <taxon>Nectriaceae</taxon>
        <taxon>Fusarium</taxon>
        <taxon>Fusarium decemcellulare species complex</taxon>
    </lineage>
</organism>
<dbReference type="Proteomes" id="UP001148629">
    <property type="component" value="Unassembled WGS sequence"/>
</dbReference>
<accession>A0ACC1RV82</accession>